<accession>A0A9N7V677</accession>
<evidence type="ECO:0000313" key="2">
    <source>
        <dbReference type="Proteomes" id="UP001153269"/>
    </source>
</evidence>
<dbReference type="EMBL" id="CADEAL010003179">
    <property type="protein sequence ID" value="CAB1443732.1"/>
    <property type="molecule type" value="Genomic_DNA"/>
</dbReference>
<organism evidence="1 2">
    <name type="scientific">Pleuronectes platessa</name>
    <name type="common">European plaice</name>
    <dbReference type="NCBI Taxonomy" id="8262"/>
    <lineage>
        <taxon>Eukaryota</taxon>
        <taxon>Metazoa</taxon>
        <taxon>Chordata</taxon>
        <taxon>Craniata</taxon>
        <taxon>Vertebrata</taxon>
        <taxon>Euteleostomi</taxon>
        <taxon>Actinopterygii</taxon>
        <taxon>Neopterygii</taxon>
        <taxon>Teleostei</taxon>
        <taxon>Neoteleostei</taxon>
        <taxon>Acanthomorphata</taxon>
        <taxon>Carangaria</taxon>
        <taxon>Pleuronectiformes</taxon>
        <taxon>Pleuronectoidei</taxon>
        <taxon>Pleuronectidae</taxon>
        <taxon>Pleuronectes</taxon>
    </lineage>
</organism>
<dbReference type="Proteomes" id="UP001153269">
    <property type="component" value="Unassembled WGS sequence"/>
</dbReference>
<evidence type="ECO:0000313" key="1">
    <source>
        <dbReference type="EMBL" id="CAB1443732.1"/>
    </source>
</evidence>
<name>A0A9N7V677_PLEPL</name>
<proteinExistence type="predicted"/>
<comment type="caution">
    <text evidence="1">The sequence shown here is derived from an EMBL/GenBank/DDBJ whole genome shotgun (WGS) entry which is preliminary data.</text>
</comment>
<protein>
    <submittedName>
        <fullName evidence="1">Uncharacterized protein</fullName>
    </submittedName>
</protein>
<keyword evidence="2" id="KW-1185">Reference proteome</keyword>
<gene>
    <name evidence="1" type="ORF">PLEPLA_LOCUS31448</name>
</gene>
<sequence length="77" mass="8246">MQKGRGTSKVLGESKCDGVLSDKENEKKAKSVIVLLDLKVNNSCQSEFGFSGAEADGKQPMMTVIAGNDSEIQAKRL</sequence>
<reference evidence="1" key="1">
    <citation type="submission" date="2020-03" db="EMBL/GenBank/DDBJ databases">
        <authorList>
            <person name="Weist P."/>
        </authorList>
    </citation>
    <scope>NUCLEOTIDE SEQUENCE</scope>
</reference>
<dbReference type="AlphaFoldDB" id="A0A9N7V677"/>